<feature type="region of interest" description="Disordered" evidence="2">
    <location>
        <begin position="157"/>
        <end position="187"/>
    </location>
</feature>
<protein>
    <submittedName>
        <fullName evidence="3">Uncharacterized protein</fullName>
    </submittedName>
</protein>
<sequence length="533" mass="59762">MANFSFELEKFIMANSSFELGKSIMANFSFEIEKTINMLTENLKFLVREVQILTDRENLLEKKLKLAYEQYQLLANKFAAADPETTRTLECLAIHPRSPTTENLDIDSSLSDKRSTLKITNVIEDIHLAVKELRNFVHKSSGSNISVSTLTGNTFPFKSERKVDPSERRSQSIVHEKDSTASGMKSPLGCPFSIQTMKPESEKCNKSHLQVNTKPIASTESANSAHGQQGPLISACYSGEERKLCPAKSSPKCPIRLLGEHSPEEIAKYFETHKHEIPRSHEICVKRHQRNDYLIRKLDAKYGNLVSVIEGLGQKHQPLLPENEENVSARKTSNERLERWAKNVSVDESIPEIEQNSSQKSDDRDSRFTRSMKEISVGESPSRPWGIHVPESSPLNNDTLKSSGAGPTSPTLQARLSNHTTTGNRNLTENQCEKSPAGNPLFQKQSISFDKLQLPCQDDPDVSCPFTSNTIQETCCPKQSISPVKEPERKISDTPHFIKATGSQMSRMIFTGPVFIGYPTEEAIKILHHSNRI</sequence>
<accession>A0A420II77</accession>
<feature type="compositionally biased region" description="Polar residues" evidence="2">
    <location>
        <begin position="393"/>
        <end position="416"/>
    </location>
</feature>
<gene>
    <name evidence="3" type="ORF">GcM1_240026</name>
</gene>
<evidence type="ECO:0000313" key="3">
    <source>
        <dbReference type="EMBL" id="RKF74213.1"/>
    </source>
</evidence>
<evidence type="ECO:0000256" key="2">
    <source>
        <dbReference type="SAM" id="MobiDB-lite"/>
    </source>
</evidence>
<name>A0A420II77_9PEZI</name>
<dbReference type="Proteomes" id="UP000285326">
    <property type="component" value="Unassembled WGS sequence"/>
</dbReference>
<dbReference type="EMBL" id="MCBS01024073">
    <property type="protein sequence ID" value="RKF74213.1"/>
    <property type="molecule type" value="Genomic_DNA"/>
</dbReference>
<feature type="compositionally biased region" description="Basic and acidic residues" evidence="2">
    <location>
        <begin position="360"/>
        <end position="373"/>
    </location>
</feature>
<evidence type="ECO:0000256" key="1">
    <source>
        <dbReference type="SAM" id="Coils"/>
    </source>
</evidence>
<reference evidence="3 4" key="1">
    <citation type="journal article" date="2018" name="BMC Genomics">
        <title>Comparative genome analyses reveal sequence features reflecting distinct modes of host-adaptation between dicot and monocot powdery mildew.</title>
        <authorList>
            <person name="Wu Y."/>
            <person name="Ma X."/>
            <person name="Pan Z."/>
            <person name="Kale S.D."/>
            <person name="Song Y."/>
            <person name="King H."/>
            <person name="Zhang Q."/>
            <person name="Presley C."/>
            <person name="Deng X."/>
            <person name="Wei C.I."/>
            <person name="Xiao S."/>
        </authorList>
    </citation>
    <scope>NUCLEOTIDE SEQUENCE [LARGE SCALE GENOMIC DNA]</scope>
    <source>
        <strain evidence="3">UMSG1</strain>
    </source>
</reference>
<feature type="coiled-coil region" evidence="1">
    <location>
        <begin position="36"/>
        <end position="63"/>
    </location>
</feature>
<proteinExistence type="predicted"/>
<organism evidence="3 4">
    <name type="scientific">Golovinomyces cichoracearum</name>
    <dbReference type="NCBI Taxonomy" id="62708"/>
    <lineage>
        <taxon>Eukaryota</taxon>
        <taxon>Fungi</taxon>
        <taxon>Dikarya</taxon>
        <taxon>Ascomycota</taxon>
        <taxon>Pezizomycotina</taxon>
        <taxon>Leotiomycetes</taxon>
        <taxon>Erysiphales</taxon>
        <taxon>Erysiphaceae</taxon>
        <taxon>Golovinomyces</taxon>
    </lineage>
</organism>
<feature type="region of interest" description="Disordered" evidence="2">
    <location>
        <begin position="350"/>
        <end position="416"/>
    </location>
</feature>
<keyword evidence="1" id="KW-0175">Coiled coil</keyword>
<evidence type="ECO:0000313" key="4">
    <source>
        <dbReference type="Proteomes" id="UP000285326"/>
    </source>
</evidence>
<feature type="compositionally biased region" description="Basic and acidic residues" evidence="2">
    <location>
        <begin position="158"/>
        <end position="179"/>
    </location>
</feature>
<dbReference type="AlphaFoldDB" id="A0A420II77"/>
<comment type="caution">
    <text evidence="3">The sequence shown here is derived from an EMBL/GenBank/DDBJ whole genome shotgun (WGS) entry which is preliminary data.</text>
</comment>